<keyword evidence="3" id="KW-1185">Reference proteome</keyword>
<name>A0A562QXC0_9BACT</name>
<dbReference type="AlphaFoldDB" id="A0A562QXC0"/>
<organism evidence="2 3">
    <name type="scientific">Desulfobotulus alkaliphilus</name>
    <dbReference type="NCBI Taxonomy" id="622671"/>
    <lineage>
        <taxon>Bacteria</taxon>
        <taxon>Pseudomonadati</taxon>
        <taxon>Thermodesulfobacteriota</taxon>
        <taxon>Desulfobacteria</taxon>
        <taxon>Desulfobacterales</taxon>
        <taxon>Desulfobacteraceae</taxon>
        <taxon>Desulfobotulus</taxon>
    </lineage>
</organism>
<reference evidence="2 3" key="1">
    <citation type="submission" date="2019-07" db="EMBL/GenBank/DDBJ databases">
        <title>Genome sequencing of 100 strains of the haloalkaliphilic chemolithoautotrophic sulfur-oxidizing bacterium Thioalkalivibrio.</title>
        <authorList>
            <person name="Muyzer G."/>
        </authorList>
    </citation>
    <scope>NUCLEOTIDE SEQUENCE [LARGE SCALE GENOMIC DNA]</scope>
    <source>
        <strain evidence="2 3">ASO4-4</strain>
    </source>
</reference>
<sequence length="211" mass="24055">MAYLTTTSTADSYHGHPVNNGSTGTLATYPDLLEKTLHLMTHMTNKHNKVLFVRLDLHFPYASPDLDTTDNYALSAFLKLLKEYYTYHKIELHYIWVREQAALTQHPHYHCVFLLNGNRIQHAYSLLERATTIWHRVVGGSAGLVHYCTSGTNGIMIRRPSSLATGDTLAGQQAEYEQTFNHCFEWASYLAKVNQKQYTPGGVRRFGVSRF</sequence>
<proteinExistence type="predicted"/>
<accession>A0A562QXC0</accession>
<gene>
    <name evidence="2" type="ORF">LZ24_03439</name>
</gene>
<feature type="domain" description="YagK/YfjJ C-terminal" evidence="1">
    <location>
        <begin position="45"/>
        <end position="209"/>
    </location>
</feature>
<dbReference type="Proteomes" id="UP000318307">
    <property type="component" value="Unassembled WGS sequence"/>
</dbReference>
<evidence type="ECO:0000313" key="3">
    <source>
        <dbReference type="Proteomes" id="UP000318307"/>
    </source>
</evidence>
<evidence type="ECO:0000259" key="1">
    <source>
        <dbReference type="Pfam" id="PF11726"/>
    </source>
</evidence>
<dbReference type="Pfam" id="PF11726">
    <property type="entry name" value="YagK_YfjJ_C"/>
    <property type="match status" value="1"/>
</dbReference>
<protein>
    <submittedName>
        <fullName evidence="2">Uncharacterized protein DUF3296</fullName>
    </submittedName>
</protein>
<comment type="caution">
    <text evidence="2">The sequence shown here is derived from an EMBL/GenBank/DDBJ whole genome shotgun (WGS) entry which is preliminary data.</text>
</comment>
<dbReference type="RefSeq" id="WP_144686868.1">
    <property type="nucleotide sequence ID" value="NZ_VLLC01000072.1"/>
</dbReference>
<dbReference type="InterPro" id="IPR057271">
    <property type="entry name" value="YagK_YfjJ_C"/>
</dbReference>
<dbReference type="EMBL" id="VLLC01000072">
    <property type="protein sequence ID" value="TWI61442.1"/>
    <property type="molecule type" value="Genomic_DNA"/>
</dbReference>
<evidence type="ECO:0000313" key="2">
    <source>
        <dbReference type="EMBL" id="TWI61442.1"/>
    </source>
</evidence>
<dbReference type="OrthoDB" id="5458797at2"/>